<comment type="similarity">
    <text evidence="3">Belongs to the Ena/VASP family.</text>
</comment>
<dbReference type="InterPro" id="IPR011993">
    <property type="entry name" value="PH-like_dom_sf"/>
</dbReference>
<dbReference type="CDD" id="cd01207">
    <property type="entry name" value="EVH1_Ena_VASP-like"/>
    <property type="match status" value="1"/>
</dbReference>
<feature type="region of interest" description="Disordered" evidence="10">
    <location>
        <begin position="145"/>
        <end position="190"/>
    </location>
</feature>
<protein>
    <submittedName>
        <fullName evidence="12">Enabled-like</fullName>
    </submittedName>
</protein>
<dbReference type="GO" id="GO:0005856">
    <property type="term" value="C:cytoskeleton"/>
    <property type="evidence" value="ECO:0007669"/>
    <property type="project" value="UniProtKB-SubCell"/>
</dbReference>
<dbReference type="PROSITE" id="PS50229">
    <property type="entry name" value="WH1"/>
    <property type="match status" value="1"/>
</dbReference>
<dbReference type="PANTHER" id="PTHR11202">
    <property type="entry name" value="SPROUTY-RELATED, EVH1 DOMAIN-CONTAINING PROTEIN FAMILY MEMBER"/>
    <property type="match status" value="1"/>
</dbReference>
<feature type="compositionally biased region" description="Low complexity" evidence="10">
    <location>
        <begin position="179"/>
        <end position="188"/>
    </location>
</feature>
<dbReference type="FunFam" id="2.30.29.30:FF:000047">
    <property type="entry name" value="vasodilator-stimulated phosphoprotein isoform X2"/>
    <property type="match status" value="1"/>
</dbReference>
<evidence type="ECO:0000256" key="9">
    <source>
        <dbReference type="ARBA" id="ARBA00023273"/>
    </source>
</evidence>
<feature type="compositionally biased region" description="Low complexity" evidence="10">
    <location>
        <begin position="400"/>
        <end position="409"/>
    </location>
</feature>
<feature type="domain" description="WH1" evidence="11">
    <location>
        <begin position="29"/>
        <end position="142"/>
    </location>
</feature>
<dbReference type="EMBL" id="JAHLQT010018031">
    <property type="protein sequence ID" value="KAG7169190.1"/>
    <property type="molecule type" value="Genomic_DNA"/>
</dbReference>
<evidence type="ECO:0000256" key="4">
    <source>
        <dbReference type="ARBA" id="ARBA00022490"/>
    </source>
</evidence>
<dbReference type="Pfam" id="PF00568">
    <property type="entry name" value="WH1"/>
    <property type="match status" value="1"/>
</dbReference>
<keyword evidence="7" id="KW-0009">Actin-binding</keyword>
<dbReference type="GO" id="GO:0030054">
    <property type="term" value="C:cell junction"/>
    <property type="evidence" value="ECO:0007669"/>
    <property type="project" value="UniProtKB-ARBA"/>
</dbReference>
<keyword evidence="13" id="KW-1185">Reference proteome</keyword>
<evidence type="ECO:0000256" key="3">
    <source>
        <dbReference type="ARBA" id="ARBA00009785"/>
    </source>
</evidence>
<name>A0A8J5MYG3_HOMAM</name>
<evidence type="ECO:0000313" key="12">
    <source>
        <dbReference type="EMBL" id="KAG7169190.1"/>
    </source>
</evidence>
<evidence type="ECO:0000259" key="11">
    <source>
        <dbReference type="PROSITE" id="PS50229"/>
    </source>
</evidence>
<keyword evidence="8" id="KW-0206">Cytoskeleton</keyword>
<proteinExistence type="inferred from homology"/>
<dbReference type="Gene3D" id="1.20.5.1160">
    <property type="entry name" value="Vasodilator-stimulated phosphoprotein"/>
    <property type="match status" value="1"/>
</dbReference>
<keyword evidence="6" id="KW-0729">SH3-binding</keyword>
<keyword evidence="5" id="KW-0597">Phosphoprotein</keyword>
<evidence type="ECO:0000313" key="13">
    <source>
        <dbReference type="Proteomes" id="UP000747542"/>
    </source>
</evidence>
<dbReference type="InterPro" id="IPR038023">
    <property type="entry name" value="VASP_sf"/>
</dbReference>
<accession>A0A8J5MYG3</accession>
<dbReference type="InterPro" id="IPR014885">
    <property type="entry name" value="VASP_tetra"/>
</dbReference>
<dbReference type="SUPFAM" id="SSF50729">
    <property type="entry name" value="PH domain-like"/>
    <property type="match status" value="1"/>
</dbReference>
<dbReference type="GO" id="GO:0017124">
    <property type="term" value="F:SH3 domain binding"/>
    <property type="evidence" value="ECO:0007669"/>
    <property type="project" value="UniProtKB-KW"/>
</dbReference>
<dbReference type="InterPro" id="IPR000697">
    <property type="entry name" value="WH1/EVH1_dom"/>
</dbReference>
<dbReference type="CDD" id="cd22185">
    <property type="entry name" value="WH2_hVASP-like"/>
    <property type="match status" value="1"/>
</dbReference>
<comment type="subcellular location">
    <subcellularLocation>
        <location evidence="2">Cell projection</location>
        <location evidence="2">Lamellipodium</location>
    </subcellularLocation>
    <subcellularLocation>
        <location evidence="1">Cytoplasm</location>
        <location evidence="1">Cytoskeleton</location>
    </subcellularLocation>
</comment>
<feature type="compositionally biased region" description="Pro residues" evidence="10">
    <location>
        <begin position="271"/>
        <end position="365"/>
    </location>
</feature>
<reference evidence="12" key="1">
    <citation type="journal article" date="2021" name="Sci. Adv.">
        <title>The American lobster genome reveals insights on longevity, neural, and immune adaptations.</title>
        <authorList>
            <person name="Polinski J.M."/>
            <person name="Zimin A.V."/>
            <person name="Clark K.F."/>
            <person name="Kohn A.B."/>
            <person name="Sadowski N."/>
            <person name="Timp W."/>
            <person name="Ptitsyn A."/>
            <person name="Khanna P."/>
            <person name="Romanova D.Y."/>
            <person name="Williams P."/>
            <person name="Greenwood S.J."/>
            <person name="Moroz L.L."/>
            <person name="Walt D.R."/>
            <person name="Bodnar A.G."/>
        </authorList>
    </citation>
    <scope>NUCLEOTIDE SEQUENCE</scope>
    <source>
        <strain evidence="12">GMGI-L3</strain>
    </source>
</reference>
<keyword evidence="4" id="KW-0963">Cytoplasm</keyword>
<dbReference type="SUPFAM" id="SSF118370">
    <property type="entry name" value="Vasodilator-stimulated phosphoprotein, VASP, tetramerisation domain"/>
    <property type="match status" value="1"/>
</dbReference>
<feature type="compositionally biased region" description="Low complexity" evidence="10">
    <location>
        <begin position="451"/>
        <end position="478"/>
    </location>
</feature>
<keyword evidence="9" id="KW-0966">Cell projection</keyword>
<gene>
    <name evidence="12" type="primary">ENAH-L</name>
    <name evidence="12" type="ORF">Hamer_G021582</name>
</gene>
<feature type="compositionally biased region" description="Polar residues" evidence="10">
    <location>
        <begin position="370"/>
        <end position="383"/>
    </location>
</feature>
<dbReference type="SMART" id="SM00461">
    <property type="entry name" value="WH1"/>
    <property type="match status" value="1"/>
</dbReference>
<evidence type="ECO:0000256" key="1">
    <source>
        <dbReference type="ARBA" id="ARBA00004245"/>
    </source>
</evidence>
<sequence>MGCEAHPDIKVTSQLDRISGGRLVLLMPFPRAIEQSVCSARASVMIYDDVNKKWLPSGTSTGLSKVHIYQHTVNNTFRVVGRKLQDHEVVINCAILKGLKYNQATVTFHQWRDNRQVYGLNFSSKDDADAFAHAMLKALEVLNNGGSVRQVPPPPPPAAPTQQQPQQQQQQQQPPPMMTQPQQPSQPQHHNQLYTEEDMGYRYADPHAYNNHYEKTYDRTYDNYHHYHDTRTMTREDIAVMQERRMTGQPNMGAPPPPPVPAGHHRTNSAPNPPPAAPPAPPAPPSSGPPPLPAGGPPPLPYGGPPPLPSGPPAPPAPPIGGPPAPPAPPVSGPPPPPLGGPPPPPAPPAPPLCGAPPPPPPPPGGFARSQPSSDEPSGNSGLASAIAGAKLRKTRAPDSESTGSSSSGGSIGRGSGERPTLGGMMSMMDEMAATLARRRANKKLDPPSSPTQSQDPPRSSQKSPGNTSSSSNGKTGPESPKPQRKRFGSTSEDGAPRVNGIGESSGGGGASLGDLERLKEEIMDEMRKELDKVKQEIIDAVGDKMGGATAGRMGQVVAHPQKLLAS</sequence>
<dbReference type="PANTHER" id="PTHR11202:SF22">
    <property type="entry name" value="PROTEIN ENABLED"/>
    <property type="match status" value="1"/>
</dbReference>
<evidence type="ECO:0000256" key="5">
    <source>
        <dbReference type="ARBA" id="ARBA00022553"/>
    </source>
</evidence>
<evidence type="ECO:0000256" key="8">
    <source>
        <dbReference type="ARBA" id="ARBA00023212"/>
    </source>
</evidence>
<feature type="compositionally biased region" description="Low complexity" evidence="10">
    <location>
        <begin position="160"/>
        <end position="172"/>
    </location>
</feature>
<evidence type="ECO:0000256" key="2">
    <source>
        <dbReference type="ARBA" id="ARBA00004510"/>
    </source>
</evidence>
<evidence type="ECO:0000256" key="10">
    <source>
        <dbReference type="SAM" id="MobiDB-lite"/>
    </source>
</evidence>
<dbReference type="GO" id="GO:0030027">
    <property type="term" value="C:lamellipodium"/>
    <property type="evidence" value="ECO:0007669"/>
    <property type="project" value="UniProtKB-SubCell"/>
</dbReference>
<comment type="caution">
    <text evidence="12">The sequence shown here is derived from an EMBL/GenBank/DDBJ whole genome shotgun (WGS) entry which is preliminary data.</text>
</comment>
<evidence type="ECO:0000256" key="7">
    <source>
        <dbReference type="ARBA" id="ARBA00023203"/>
    </source>
</evidence>
<dbReference type="Gene3D" id="2.30.29.30">
    <property type="entry name" value="Pleckstrin-homology domain (PH domain)/Phosphotyrosine-binding domain (PTB)"/>
    <property type="match status" value="1"/>
</dbReference>
<evidence type="ECO:0000256" key="6">
    <source>
        <dbReference type="ARBA" id="ARBA00023036"/>
    </source>
</evidence>
<feature type="region of interest" description="Disordered" evidence="10">
    <location>
        <begin position="247"/>
        <end position="519"/>
    </location>
</feature>
<dbReference type="GO" id="GO:0005829">
    <property type="term" value="C:cytosol"/>
    <property type="evidence" value="ECO:0007669"/>
    <property type="project" value="UniProtKB-ARBA"/>
</dbReference>
<dbReference type="Pfam" id="PF08776">
    <property type="entry name" value="VASP_tetra"/>
    <property type="match status" value="1"/>
</dbReference>
<dbReference type="GO" id="GO:0003779">
    <property type="term" value="F:actin binding"/>
    <property type="evidence" value="ECO:0007669"/>
    <property type="project" value="UniProtKB-KW"/>
</dbReference>
<organism evidence="12 13">
    <name type="scientific">Homarus americanus</name>
    <name type="common">American lobster</name>
    <dbReference type="NCBI Taxonomy" id="6706"/>
    <lineage>
        <taxon>Eukaryota</taxon>
        <taxon>Metazoa</taxon>
        <taxon>Ecdysozoa</taxon>
        <taxon>Arthropoda</taxon>
        <taxon>Crustacea</taxon>
        <taxon>Multicrustacea</taxon>
        <taxon>Malacostraca</taxon>
        <taxon>Eumalacostraca</taxon>
        <taxon>Eucarida</taxon>
        <taxon>Decapoda</taxon>
        <taxon>Pleocyemata</taxon>
        <taxon>Astacidea</taxon>
        <taxon>Nephropoidea</taxon>
        <taxon>Nephropidae</taxon>
        <taxon>Homarus</taxon>
    </lineage>
</organism>
<dbReference type="AlphaFoldDB" id="A0A8J5MYG3"/>
<dbReference type="Proteomes" id="UP000747542">
    <property type="component" value="Unassembled WGS sequence"/>
</dbReference>